<feature type="domain" description="DnaT DNA-binding" evidence="3">
    <location>
        <begin position="221"/>
        <end position="288"/>
    </location>
</feature>
<dbReference type="Gene3D" id="1.10.8.1180">
    <property type="match status" value="1"/>
</dbReference>
<keyword evidence="5" id="KW-1185">Reference proteome</keyword>
<accession>A0A853IKW2</accession>
<sequence>MHVNAEESKIITFPGTKDTEKLESQQSEPPKKVKGFISIDNSLYEQLYTADITRRQNRVLLVIIRKTIGFHKELDWVAAEQIKEAIQYKGSITHIHSDIRELKERKIIVQQGKQIGPNLSLHEWVSRKPKVTENGSKTNRKRSLPEEENKPKMVTKETENGLSSDRKRFQNKPKTVTTKDTNTKNNITTTSSSSESCKMNSSSDHPVFNQKPPATRKNTGTPMTPDWEPDWKIITGMLIRAGIPPEFAKQSLDEFRLYWIDSGEHHPSWQAKFFQSVKSQWPIYQTKQRRRQELNQALDQKTEQQVKQIQKQCENMQPSEGWSGDLGDF</sequence>
<dbReference type="InterPro" id="IPR006497">
    <property type="entry name" value="Phage_lambda_VrpO_N"/>
</dbReference>
<dbReference type="InterPro" id="IPR036388">
    <property type="entry name" value="WH-like_DNA-bd_sf"/>
</dbReference>
<evidence type="ECO:0000313" key="5">
    <source>
        <dbReference type="Proteomes" id="UP000569732"/>
    </source>
</evidence>
<evidence type="ECO:0000313" key="4">
    <source>
        <dbReference type="EMBL" id="NYZ69997.1"/>
    </source>
</evidence>
<feature type="compositionally biased region" description="Low complexity" evidence="1">
    <location>
        <begin position="172"/>
        <end position="203"/>
    </location>
</feature>
<evidence type="ECO:0000259" key="2">
    <source>
        <dbReference type="Pfam" id="PF04492"/>
    </source>
</evidence>
<feature type="domain" description="Bacteriophage lambda Replication protein O N-terminal" evidence="2">
    <location>
        <begin position="35"/>
        <end position="124"/>
    </location>
</feature>
<dbReference type="Pfam" id="PF17948">
    <property type="entry name" value="DnaT"/>
    <property type="match status" value="1"/>
</dbReference>
<evidence type="ECO:0000256" key="1">
    <source>
        <dbReference type="SAM" id="MobiDB-lite"/>
    </source>
</evidence>
<dbReference type="AlphaFoldDB" id="A0A853IKW2"/>
<protein>
    <submittedName>
        <fullName evidence="4">Replication protein</fullName>
    </submittedName>
</protein>
<feature type="compositionally biased region" description="Basic and acidic residues" evidence="1">
    <location>
        <begin position="143"/>
        <end position="168"/>
    </location>
</feature>
<feature type="region of interest" description="Disordered" evidence="1">
    <location>
        <begin position="126"/>
        <end position="227"/>
    </location>
</feature>
<dbReference type="GO" id="GO:0006260">
    <property type="term" value="P:DNA replication"/>
    <property type="evidence" value="ECO:0007669"/>
    <property type="project" value="InterPro"/>
</dbReference>
<comment type="caution">
    <text evidence="4">The sequence shown here is derived from an EMBL/GenBank/DDBJ whole genome shotgun (WGS) entry which is preliminary data.</text>
</comment>
<dbReference type="NCBIfam" id="TIGR01610">
    <property type="entry name" value="phage_O_Nterm"/>
    <property type="match status" value="1"/>
</dbReference>
<gene>
    <name evidence="4" type="ORF">H0A36_28695</name>
</gene>
<dbReference type="InterPro" id="IPR040480">
    <property type="entry name" value="DnaT_DNA_bind"/>
</dbReference>
<feature type="region of interest" description="Disordered" evidence="1">
    <location>
        <begin position="309"/>
        <end position="329"/>
    </location>
</feature>
<reference evidence="4 5" key="1">
    <citation type="submission" date="2020-07" db="EMBL/GenBank/DDBJ databases">
        <title>Endozoicomonas sp. nov., isolated from sediment.</title>
        <authorList>
            <person name="Gu T."/>
        </authorList>
    </citation>
    <scope>NUCLEOTIDE SEQUENCE [LARGE SCALE GENOMIC DNA]</scope>
    <source>
        <strain evidence="4 5">SM1973</strain>
    </source>
</reference>
<organism evidence="4 5">
    <name type="scientific">Spartinivicinus marinus</name>
    <dbReference type="NCBI Taxonomy" id="2994442"/>
    <lineage>
        <taxon>Bacteria</taxon>
        <taxon>Pseudomonadati</taxon>
        <taxon>Pseudomonadota</taxon>
        <taxon>Gammaproteobacteria</taxon>
        <taxon>Oceanospirillales</taxon>
        <taxon>Zooshikellaceae</taxon>
        <taxon>Spartinivicinus</taxon>
    </lineage>
</organism>
<dbReference type="Proteomes" id="UP000569732">
    <property type="component" value="Unassembled WGS sequence"/>
</dbReference>
<proteinExistence type="predicted"/>
<dbReference type="Gene3D" id="1.10.10.10">
    <property type="entry name" value="Winged helix-like DNA-binding domain superfamily/Winged helix DNA-binding domain"/>
    <property type="match status" value="1"/>
</dbReference>
<dbReference type="EMBL" id="JACCKB010000215">
    <property type="protein sequence ID" value="NYZ69997.1"/>
    <property type="molecule type" value="Genomic_DNA"/>
</dbReference>
<name>A0A853IKW2_9GAMM</name>
<evidence type="ECO:0000259" key="3">
    <source>
        <dbReference type="Pfam" id="PF17948"/>
    </source>
</evidence>
<feature type="compositionally biased region" description="Polar residues" evidence="1">
    <location>
        <begin position="309"/>
        <end position="320"/>
    </location>
</feature>
<dbReference type="RefSeq" id="WP_180571945.1">
    <property type="nucleotide sequence ID" value="NZ_JACCKB010000215.1"/>
</dbReference>
<dbReference type="Pfam" id="PF04492">
    <property type="entry name" value="Phage_rep_O"/>
    <property type="match status" value="1"/>
</dbReference>